<organism evidence="2 3">
    <name type="scientific">Devosia yakushimensis</name>
    <dbReference type="NCBI Taxonomy" id="470028"/>
    <lineage>
        <taxon>Bacteria</taxon>
        <taxon>Pseudomonadati</taxon>
        <taxon>Pseudomonadota</taxon>
        <taxon>Alphaproteobacteria</taxon>
        <taxon>Hyphomicrobiales</taxon>
        <taxon>Devosiaceae</taxon>
        <taxon>Devosia</taxon>
    </lineage>
</organism>
<protein>
    <submittedName>
        <fullName evidence="2">Uncharacterized protein</fullName>
    </submittedName>
</protein>
<evidence type="ECO:0000313" key="3">
    <source>
        <dbReference type="Proteomes" id="UP001161406"/>
    </source>
</evidence>
<sequence>MTYQSEDPSRLSDIVAADEAAPGLGRQVFNGVTGTLVLLVTGILVLLVVLWKSP</sequence>
<keyword evidence="1" id="KW-0472">Membrane</keyword>
<dbReference type="EMBL" id="BSNG01000001">
    <property type="protein sequence ID" value="GLQ10912.1"/>
    <property type="molecule type" value="Genomic_DNA"/>
</dbReference>
<dbReference type="Proteomes" id="UP001161406">
    <property type="component" value="Unassembled WGS sequence"/>
</dbReference>
<reference evidence="2" key="2">
    <citation type="submission" date="2023-01" db="EMBL/GenBank/DDBJ databases">
        <title>Draft genome sequence of Devosia yakushimensis strain NBRC 103855.</title>
        <authorList>
            <person name="Sun Q."/>
            <person name="Mori K."/>
        </authorList>
    </citation>
    <scope>NUCLEOTIDE SEQUENCE</scope>
    <source>
        <strain evidence="2">NBRC 103855</strain>
    </source>
</reference>
<keyword evidence="3" id="KW-1185">Reference proteome</keyword>
<evidence type="ECO:0000256" key="1">
    <source>
        <dbReference type="SAM" id="Phobius"/>
    </source>
</evidence>
<comment type="caution">
    <text evidence="2">The sequence shown here is derived from an EMBL/GenBank/DDBJ whole genome shotgun (WGS) entry which is preliminary data.</text>
</comment>
<keyword evidence="1" id="KW-1133">Transmembrane helix</keyword>
<keyword evidence="1" id="KW-0812">Transmembrane</keyword>
<accession>A0ABQ5UFM7</accession>
<evidence type="ECO:0000313" key="2">
    <source>
        <dbReference type="EMBL" id="GLQ10912.1"/>
    </source>
</evidence>
<feature type="transmembrane region" description="Helical" evidence="1">
    <location>
        <begin position="28"/>
        <end position="51"/>
    </location>
</feature>
<dbReference type="RefSeq" id="WP_284391918.1">
    <property type="nucleotide sequence ID" value="NZ_BSNG01000001.1"/>
</dbReference>
<gene>
    <name evidence="2" type="ORF">GCM10007913_28440</name>
</gene>
<reference evidence="2" key="1">
    <citation type="journal article" date="2014" name="Int. J. Syst. Evol. Microbiol.">
        <title>Complete genome of a new Firmicutes species belonging to the dominant human colonic microbiota ('Ruminococcus bicirculans') reveals two chromosomes and a selective capacity to utilize plant glucans.</title>
        <authorList>
            <consortium name="NISC Comparative Sequencing Program"/>
            <person name="Wegmann U."/>
            <person name="Louis P."/>
            <person name="Goesmann A."/>
            <person name="Henrissat B."/>
            <person name="Duncan S.H."/>
            <person name="Flint H.J."/>
        </authorList>
    </citation>
    <scope>NUCLEOTIDE SEQUENCE</scope>
    <source>
        <strain evidence="2">NBRC 103855</strain>
    </source>
</reference>
<name>A0ABQ5UFM7_9HYPH</name>
<proteinExistence type="predicted"/>